<evidence type="ECO:0000313" key="3">
    <source>
        <dbReference type="Proteomes" id="UP000030408"/>
    </source>
</evidence>
<evidence type="ECO:0000259" key="1">
    <source>
        <dbReference type="SMART" id="SM00849"/>
    </source>
</evidence>
<dbReference type="SMART" id="SM00849">
    <property type="entry name" value="Lactamase_B"/>
    <property type="match status" value="1"/>
</dbReference>
<dbReference type="Gene3D" id="3.60.15.10">
    <property type="entry name" value="Ribonuclease Z/Hydroxyacylglutathione hydrolase-like"/>
    <property type="match status" value="1"/>
</dbReference>
<dbReference type="SUPFAM" id="SSF56281">
    <property type="entry name" value="Metallo-hydrolase/oxidoreductase"/>
    <property type="match status" value="1"/>
</dbReference>
<sequence length="331" mass="37662">MLTKEGLSELQRIERLELTTNFPIGPVYSYIVFGEKITLVDAGLKNEQGWKDLNKGLHRVGISISDIEQIVLTHHHNDHTGMVDWILQENPSIPIYAHKDTETILKDESYLERSCEFFEKLFIEFGLTKEMAIEWAYRKGHRDYFEIAHVDGVLKEGDLIPGLSSFQVIETPGHSQDHISFYNAEEQVFLCGDNIIKGVHGGIFLDAPVIGNERAKPLLQYLNNLEKCRELPAKITYSGHGPVIDNLNEAIDGHIRNIENRAGRVINTLKKANGSATGFEIIQDMYRGRYERAVITFVFEIVSVLDLLLERKVVTAEKQNGVNIYRLVNEQ</sequence>
<reference evidence="2 3" key="1">
    <citation type="submission" date="2014-02" db="EMBL/GenBank/DDBJ databases">
        <title>Draft genome sequence of Lysinibacillus sinduriensis JCM 15800.</title>
        <authorList>
            <person name="Zhang F."/>
            <person name="Wang G."/>
            <person name="Zhang L."/>
        </authorList>
    </citation>
    <scope>NUCLEOTIDE SEQUENCE [LARGE SCALE GENOMIC DNA]</scope>
    <source>
        <strain evidence="2 3">JCM 15800</strain>
    </source>
</reference>
<evidence type="ECO:0000313" key="2">
    <source>
        <dbReference type="EMBL" id="KGR74777.1"/>
    </source>
</evidence>
<dbReference type="OrthoDB" id="2971563at2"/>
<protein>
    <submittedName>
        <fullName evidence="2">Zn-dependent hydrolase</fullName>
    </submittedName>
</protein>
<dbReference type="AlphaFoldDB" id="A0A0A3IIX6"/>
<feature type="domain" description="Metallo-beta-lactamase" evidence="1">
    <location>
        <begin position="26"/>
        <end position="240"/>
    </location>
</feature>
<comment type="caution">
    <text evidence="2">The sequence shown here is derived from an EMBL/GenBank/DDBJ whole genome shotgun (WGS) entry which is preliminary data.</text>
</comment>
<organism evidence="2 3">
    <name type="scientific">Ureibacillus sinduriensis BLB-1 = JCM 15800</name>
    <dbReference type="NCBI Taxonomy" id="1384057"/>
    <lineage>
        <taxon>Bacteria</taxon>
        <taxon>Bacillati</taxon>
        <taxon>Bacillota</taxon>
        <taxon>Bacilli</taxon>
        <taxon>Bacillales</taxon>
        <taxon>Caryophanaceae</taxon>
        <taxon>Ureibacillus</taxon>
    </lineage>
</organism>
<keyword evidence="2" id="KW-0378">Hydrolase</keyword>
<dbReference type="InterPro" id="IPR036866">
    <property type="entry name" value="RibonucZ/Hydroxyglut_hydro"/>
</dbReference>
<dbReference type="PANTHER" id="PTHR23131">
    <property type="entry name" value="ENDORIBONUCLEASE LACTB2"/>
    <property type="match status" value="1"/>
</dbReference>
<name>A0A0A3IIX6_9BACL</name>
<dbReference type="GO" id="GO:0016787">
    <property type="term" value="F:hydrolase activity"/>
    <property type="evidence" value="ECO:0007669"/>
    <property type="project" value="UniProtKB-KW"/>
</dbReference>
<dbReference type="EMBL" id="JPVO01000053">
    <property type="protein sequence ID" value="KGR74777.1"/>
    <property type="molecule type" value="Genomic_DNA"/>
</dbReference>
<dbReference type="eggNOG" id="COG0491">
    <property type="taxonomic scope" value="Bacteria"/>
</dbReference>
<dbReference type="Proteomes" id="UP000030408">
    <property type="component" value="Unassembled WGS sequence"/>
</dbReference>
<dbReference type="InterPro" id="IPR001279">
    <property type="entry name" value="Metallo-B-lactamas"/>
</dbReference>
<dbReference type="Pfam" id="PF00753">
    <property type="entry name" value="Lactamase_B"/>
    <property type="match status" value="1"/>
</dbReference>
<accession>A0A0A3IIX6</accession>
<keyword evidence="3" id="KW-1185">Reference proteome</keyword>
<dbReference type="InterPro" id="IPR050662">
    <property type="entry name" value="Sec-metab_biosynth-thioest"/>
</dbReference>
<dbReference type="STRING" id="1384057.CD33_13435"/>
<gene>
    <name evidence="2" type="ORF">CD33_13435</name>
</gene>
<proteinExistence type="predicted"/>